<dbReference type="Pfam" id="PF10589">
    <property type="entry name" value="NADH_4Fe-4S"/>
    <property type="match status" value="1"/>
</dbReference>
<feature type="domain" description="NADH-ubiquinone oxidoreductase 51kDa subunit iron-sulphur binding" evidence="17">
    <location>
        <begin position="323"/>
        <end position="368"/>
    </location>
</feature>
<keyword evidence="5" id="KW-0004">4Fe-4S</keyword>
<keyword evidence="7" id="KW-0288">FMN</keyword>
<organism evidence="18 19">
    <name type="scientific">Amycolatopsis rubida</name>
    <dbReference type="NCBI Taxonomy" id="112413"/>
    <lineage>
        <taxon>Bacteria</taxon>
        <taxon>Bacillati</taxon>
        <taxon>Actinomycetota</taxon>
        <taxon>Actinomycetes</taxon>
        <taxon>Pseudonocardiales</taxon>
        <taxon>Pseudonocardiaceae</taxon>
        <taxon>Amycolatopsis</taxon>
    </lineage>
</organism>
<evidence type="ECO:0000256" key="14">
    <source>
        <dbReference type="ARBA" id="ARBA00031578"/>
    </source>
</evidence>
<accession>A0A1I5PYC2</accession>
<dbReference type="EMBL" id="FOWC01000005">
    <property type="protein sequence ID" value="SFP38691.1"/>
    <property type="molecule type" value="Genomic_DNA"/>
</dbReference>
<dbReference type="PROSITE" id="PS00645">
    <property type="entry name" value="COMPLEX1_51K_2"/>
    <property type="match status" value="1"/>
</dbReference>
<dbReference type="InterPro" id="IPR037207">
    <property type="entry name" value="Nuop51_4Fe4S-bd_sf"/>
</dbReference>
<sequence>MRAPSKLLITPVLTRSWTGRRPWTLPSYLGHDGYTALAAARSMPPGEVIALVRAAGLRGRGGAGFPTAAKWGALPRDGVSRYLVVNANEAEPGACKDVPLLLANPHEVVEGALIAAHAIGARHVVVYLRGEVLPALRRLQHAVAEAARGGYLGTVSLVVHAGAGAYVCGEETALLQSLEGRRPQPSLRSPGERAAVLYGRPAVINNVETIARVPSIVRNGPAWFRSMGTEDSPGCTLFSLSGHLARPGQYEAPFGVTARELFSLAGGIRRGHRLKFWSPGGASAPVLTAGHLDVPLDHAGVAAAGSALGAAAVQVFDETTCVVRAVLRWAEFYAAESCGKCTPCRQGTGWLVRVLRDLERGAADASALGTLLTVSETITSASFCAFGAGSTGALTSSLTHFRDEYLAHVRLRGCPFDPAHSTRFAAAGAMR</sequence>
<dbReference type="InterPro" id="IPR019575">
    <property type="entry name" value="Nuop51_4Fe4S-bd"/>
</dbReference>
<evidence type="ECO:0000256" key="7">
    <source>
        <dbReference type="ARBA" id="ARBA00022643"/>
    </source>
</evidence>
<name>A0A1I5PYC2_9PSEU</name>
<dbReference type="Pfam" id="PF01512">
    <property type="entry name" value="Complex1_51K"/>
    <property type="match status" value="1"/>
</dbReference>
<dbReference type="Gene3D" id="1.20.1440.230">
    <property type="entry name" value="NADH-ubiquinone oxidoreductase 51kDa subunit, iron-sulphur binding domain"/>
    <property type="match status" value="1"/>
</dbReference>
<evidence type="ECO:0000256" key="8">
    <source>
        <dbReference type="ARBA" id="ARBA00022719"/>
    </source>
</evidence>
<dbReference type="Gene3D" id="3.40.50.11540">
    <property type="entry name" value="NADH-ubiquinone oxidoreductase 51kDa subunit"/>
    <property type="match status" value="1"/>
</dbReference>
<dbReference type="RefSeq" id="WP_232791566.1">
    <property type="nucleotide sequence ID" value="NZ_FOWC01000005.1"/>
</dbReference>
<dbReference type="InterPro" id="IPR037225">
    <property type="entry name" value="Nuo51_FMN-bd_sf"/>
</dbReference>
<evidence type="ECO:0000256" key="9">
    <source>
        <dbReference type="ARBA" id="ARBA00022723"/>
    </source>
</evidence>
<dbReference type="Gene3D" id="6.10.250.1450">
    <property type="match status" value="1"/>
</dbReference>
<gene>
    <name evidence="18" type="ORF">SAMN05421854_105114</name>
</gene>
<keyword evidence="6" id="KW-0285">Flavoprotein</keyword>
<comment type="similarity">
    <text evidence="3">Belongs to the complex I 51 kDa subunit family.</text>
</comment>
<keyword evidence="10" id="KW-1278">Translocase</keyword>
<evidence type="ECO:0000256" key="10">
    <source>
        <dbReference type="ARBA" id="ARBA00022967"/>
    </source>
</evidence>
<evidence type="ECO:0000256" key="5">
    <source>
        <dbReference type="ARBA" id="ARBA00022485"/>
    </source>
</evidence>
<evidence type="ECO:0000256" key="6">
    <source>
        <dbReference type="ARBA" id="ARBA00022630"/>
    </source>
</evidence>
<dbReference type="GO" id="GO:0048038">
    <property type="term" value="F:quinone binding"/>
    <property type="evidence" value="ECO:0007669"/>
    <property type="project" value="UniProtKB-KW"/>
</dbReference>
<dbReference type="SMART" id="SM00928">
    <property type="entry name" value="NADH_4Fe-4S"/>
    <property type="match status" value="1"/>
</dbReference>
<proteinExistence type="inferred from homology"/>
<dbReference type="PANTHER" id="PTHR43578:SF3">
    <property type="entry name" value="NADH-QUINONE OXIDOREDUCTASE SUBUNIT F"/>
    <property type="match status" value="1"/>
</dbReference>
<comment type="catalytic activity">
    <reaction evidence="16">
        <text>a quinone + NADH + 5 H(+)(in) = a quinol + NAD(+) + 4 H(+)(out)</text>
        <dbReference type="Rhea" id="RHEA:57888"/>
        <dbReference type="ChEBI" id="CHEBI:15378"/>
        <dbReference type="ChEBI" id="CHEBI:24646"/>
        <dbReference type="ChEBI" id="CHEBI:57540"/>
        <dbReference type="ChEBI" id="CHEBI:57945"/>
        <dbReference type="ChEBI" id="CHEBI:132124"/>
    </reaction>
</comment>
<evidence type="ECO:0000259" key="17">
    <source>
        <dbReference type="SMART" id="SM00928"/>
    </source>
</evidence>
<evidence type="ECO:0000256" key="1">
    <source>
        <dbReference type="ARBA" id="ARBA00001917"/>
    </source>
</evidence>
<evidence type="ECO:0000256" key="3">
    <source>
        <dbReference type="ARBA" id="ARBA00007523"/>
    </source>
</evidence>
<dbReference type="FunFam" id="3.10.20.600:FF:000003">
    <property type="entry name" value="NADH-quinone oxidoreductase subunit F"/>
    <property type="match status" value="1"/>
</dbReference>
<comment type="cofactor">
    <cofactor evidence="1">
        <name>FMN</name>
        <dbReference type="ChEBI" id="CHEBI:58210"/>
    </cofactor>
</comment>
<dbReference type="GO" id="GO:0051539">
    <property type="term" value="F:4 iron, 4 sulfur cluster binding"/>
    <property type="evidence" value="ECO:0007669"/>
    <property type="project" value="UniProtKB-KW"/>
</dbReference>
<keyword evidence="11" id="KW-0408">Iron</keyword>
<dbReference type="GO" id="GO:0010181">
    <property type="term" value="F:FMN binding"/>
    <property type="evidence" value="ECO:0007669"/>
    <property type="project" value="InterPro"/>
</dbReference>
<evidence type="ECO:0000256" key="2">
    <source>
        <dbReference type="ARBA" id="ARBA00001966"/>
    </source>
</evidence>
<dbReference type="SUPFAM" id="SSF142019">
    <property type="entry name" value="Nqo1 FMN-binding domain-like"/>
    <property type="match status" value="1"/>
</dbReference>
<evidence type="ECO:0000256" key="16">
    <source>
        <dbReference type="ARBA" id="ARBA00047712"/>
    </source>
</evidence>
<keyword evidence="9" id="KW-0479">Metal-binding</keyword>
<evidence type="ECO:0000256" key="4">
    <source>
        <dbReference type="ARBA" id="ARBA00019901"/>
    </source>
</evidence>
<keyword evidence="13" id="KW-0520">NAD</keyword>
<keyword evidence="12" id="KW-0411">Iron-sulfur</keyword>
<dbReference type="AlphaFoldDB" id="A0A1I5PYC2"/>
<dbReference type="GO" id="GO:0008137">
    <property type="term" value="F:NADH dehydrogenase (ubiquinone) activity"/>
    <property type="evidence" value="ECO:0007669"/>
    <property type="project" value="InterPro"/>
</dbReference>
<dbReference type="GO" id="GO:0046872">
    <property type="term" value="F:metal ion binding"/>
    <property type="evidence" value="ECO:0007669"/>
    <property type="project" value="UniProtKB-KW"/>
</dbReference>
<dbReference type="Proteomes" id="UP000199137">
    <property type="component" value="Unassembled WGS sequence"/>
</dbReference>
<evidence type="ECO:0000256" key="15">
    <source>
        <dbReference type="ARBA" id="ARBA00032787"/>
    </source>
</evidence>
<dbReference type="PANTHER" id="PTHR43578">
    <property type="entry name" value="NADH-QUINONE OXIDOREDUCTASE SUBUNIT F"/>
    <property type="match status" value="1"/>
</dbReference>
<comment type="cofactor">
    <cofactor evidence="2">
        <name>[4Fe-4S] cluster</name>
        <dbReference type="ChEBI" id="CHEBI:49883"/>
    </cofactor>
</comment>
<dbReference type="FunFam" id="1.20.1440.230:FF:000001">
    <property type="entry name" value="Mitochondrial NADH dehydrogenase flavoprotein 1"/>
    <property type="match status" value="1"/>
</dbReference>
<dbReference type="SUPFAM" id="SSF140490">
    <property type="entry name" value="Nqo1C-terminal domain-like"/>
    <property type="match status" value="1"/>
</dbReference>
<evidence type="ECO:0000256" key="12">
    <source>
        <dbReference type="ARBA" id="ARBA00023014"/>
    </source>
</evidence>
<dbReference type="InterPro" id="IPR011538">
    <property type="entry name" value="Nuo51_FMN-bd"/>
</dbReference>
<dbReference type="SUPFAM" id="SSF142984">
    <property type="entry name" value="Nqo1 middle domain-like"/>
    <property type="match status" value="1"/>
</dbReference>
<keyword evidence="8" id="KW-0874">Quinone</keyword>
<evidence type="ECO:0000256" key="11">
    <source>
        <dbReference type="ARBA" id="ARBA00023004"/>
    </source>
</evidence>
<dbReference type="InterPro" id="IPR001949">
    <property type="entry name" value="NADH-UbQ_OxRdtase_51kDa_CS"/>
</dbReference>
<evidence type="ECO:0000313" key="18">
    <source>
        <dbReference type="EMBL" id="SFP38691.1"/>
    </source>
</evidence>
<protein>
    <recommendedName>
        <fullName evidence="4">NADH-quinone oxidoreductase subunit F</fullName>
    </recommendedName>
    <alternativeName>
        <fullName evidence="14">NADH dehydrogenase I subunit F</fullName>
    </alternativeName>
    <alternativeName>
        <fullName evidence="15">NDH-1 subunit F</fullName>
    </alternativeName>
</protein>
<evidence type="ECO:0000313" key="19">
    <source>
        <dbReference type="Proteomes" id="UP000199137"/>
    </source>
</evidence>
<reference evidence="18 19" key="1">
    <citation type="submission" date="2016-10" db="EMBL/GenBank/DDBJ databases">
        <authorList>
            <person name="de Groot N.N."/>
        </authorList>
    </citation>
    <scope>NUCLEOTIDE SEQUENCE [LARGE SCALE GENOMIC DNA]</scope>
    <source>
        <strain evidence="18 19">DSM 44637</strain>
    </source>
</reference>
<evidence type="ECO:0000256" key="13">
    <source>
        <dbReference type="ARBA" id="ARBA00023027"/>
    </source>
</evidence>
<dbReference type="STRING" id="112413.SAMN05421854_105114"/>
<dbReference type="Gene3D" id="3.10.20.600">
    <property type="match status" value="1"/>
</dbReference>